<feature type="coiled-coil region" evidence="1">
    <location>
        <begin position="63"/>
        <end position="117"/>
    </location>
</feature>
<feature type="compositionally biased region" description="Basic and acidic residues" evidence="2">
    <location>
        <begin position="315"/>
        <end position="327"/>
    </location>
</feature>
<keyword evidence="1" id="KW-0175">Coiled coil</keyword>
<evidence type="ECO:0000256" key="2">
    <source>
        <dbReference type="SAM" id="MobiDB-lite"/>
    </source>
</evidence>
<sequence>MPLLDEHARQLEKFRRAEEVKQRRMAMEEERRRQIEMKHHGDKVKIDRKQSLLADKSFRAHQRDVIRAEKVALQNEHDKLTSDFKAREIAEQDRQLENKLQEEQRRLKKEIATNEAIRAHNMALAEKRRLKMEEEMRQRVLAKHKADEQKLVNKALHLSAEQQRLHDADAARCARVERAQLEEELRVVRKVEELEAKDAALRAHMEEEQRLLKHMQAVQAAERASAQARLERQRQQLEEFKRQKTEAKLKADEQKLLNKQHRLRMEKERLRQQDAERQATTMKAMLEEEERKLRLLAEIESKDAALQAQMQAEAAEQKALQKESDAAHKRHQQAIEARRKDLERLKRERTEAKLDADKVKEVNKRELLELEKQRLNLANSIKEMKVDKANTEFKQRKDEEARRVDEEDRRDKELKALKAMEKRKSDLFKVRMKQELEQQTTRLKELHQWNAKSELPQRLEAEGGRARRNSYGRSVAGSVAGSVRSTPNASPTRRIRPATASGTPGGKQRYPAPGRQPSFATNDTLSARKNKLLGFI</sequence>
<feature type="compositionally biased region" description="Low complexity" evidence="2">
    <location>
        <begin position="472"/>
        <end position="485"/>
    </location>
</feature>
<feature type="region of interest" description="Disordered" evidence="2">
    <location>
        <begin position="21"/>
        <end position="48"/>
    </location>
</feature>
<accession>A0A7S0RID6</accession>
<feature type="region of interest" description="Disordered" evidence="2">
    <location>
        <begin position="315"/>
        <end position="341"/>
    </location>
</feature>
<evidence type="ECO:0000313" key="3">
    <source>
        <dbReference type="EMBL" id="CAD8678211.1"/>
    </source>
</evidence>
<dbReference type="EMBL" id="HBFA01027531">
    <property type="protein sequence ID" value="CAD8678211.1"/>
    <property type="molecule type" value="Transcribed_RNA"/>
</dbReference>
<reference evidence="3" key="1">
    <citation type="submission" date="2021-01" db="EMBL/GenBank/DDBJ databases">
        <authorList>
            <person name="Corre E."/>
            <person name="Pelletier E."/>
            <person name="Niang G."/>
            <person name="Scheremetjew M."/>
            <person name="Finn R."/>
            <person name="Kale V."/>
            <person name="Holt S."/>
            <person name="Cochrane G."/>
            <person name="Meng A."/>
            <person name="Brown T."/>
            <person name="Cohen L."/>
        </authorList>
    </citation>
    <scope>NUCLEOTIDE SEQUENCE</scope>
    <source>
        <strain evidence="3">CCMP722</strain>
    </source>
</reference>
<feature type="region of interest" description="Disordered" evidence="2">
    <location>
        <begin position="457"/>
        <end position="525"/>
    </location>
</feature>
<organism evidence="3">
    <name type="scientific">Pyramimonas obovata</name>
    <dbReference type="NCBI Taxonomy" id="1411642"/>
    <lineage>
        <taxon>Eukaryota</taxon>
        <taxon>Viridiplantae</taxon>
        <taxon>Chlorophyta</taxon>
        <taxon>Pyramimonadophyceae</taxon>
        <taxon>Pyramimonadales</taxon>
        <taxon>Pyramimonadaceae</taxon>
        <taxon>Pyramimonas</taxon>
        <taxon>Pyramimonas incertae sedis</taxon>
    </lineage>
</organism>
<protein>
    <submittedName>
        <fullName evidence="3">Uncharacterized protein</fullName>
    </submittedName>
</protein>
<proteinExistence type="predicted"/>
<dbReference type="AlphaFoldDB" id="A0A7S0RID6"/>
<evidence type="ECO:0000256" key="1">
    <source>
        <dbReference type="SAM" id="Coils"/>
    </source>
</evidence>
<gene>
    <name evidence="3" type="ORF">POBO1169_LOCUS13959</name>
</gene>
<name>A0A7S0RID6_9CHLO</name>